<sequence length="322" mass="34931">MKYALVWLLALLLAACSDSEPAKEPPAEQQDVAAERADLPATHEAQAAADRRRSEWLLIEHAGWPKKPAASLDSPILEPGISTPASRPAQVGDRPLLAIVIDDVGQSYAQGRRLIDLPVPIALAILPQTPAAARLAEEAHARGQTVLLHLPMENGAGLSIGPGGLFAHMSREELLASLVDSLGRLGPIQGVNNHMGSRLTAERAPMDWVMGELRKRGLFFVDSRTTAQTQAAFAADAAGVQNLSRDVFLDNKREPEAIHREFQRGLALARKNGYAVLIGHPYPQTLDYLERWLPGLADREGVQVVSLQALLERKYAPTQTSD</sequence>
<comment type="caution">
    <text evidence="3">The sequence shown here is derived from an EMBL/GenBank/DDBJ whole genome shotgun (WGS) entry which is preliminary data.</text>
</comment>
<dbReference type="Gene3D" id="3.20.20.370">
    <property type="entry name" value="Glycoside hydrolase/deacetylase"/>
    <property type="match status" value="1"/>
</dbReference>
<dbReference type="EMBL" id="QOVF01000007">
    <property type="protein sequence ID" value="KAA0691875.1"/>
    <property type="molecule type" value="Genomic_DNA"/>
</dbReference>
<accession>A0A7V7GPU1</accession>
<evidence type="ECO:0000313" key="4">
    <source>
        <dbReference type="Proteomes" id="UP000463138"/>
    </source>
</evidence>
<dbReference type="RefSeq" id="WP_149334025.1">
    <property type="nucleotide sequence ID" value="NZ_QOVF01000007.1"/>
</dbReference>
<feature type="region of interest" description="Disordered" evidence="1">
    <location>
        <begin position="20"/>
        <end position="46"/>
    </location>
</feature>
<dbReference type="Pfam" id="PF04748">
    <property type="entry name" value="Polysacc_deac_2"/>
    <property type="match status" value="1"/>
</dbReference>
<dbReference type="SUPFAM" id="SSF88713">
    <property type="entry name" value="Glycoside hydrolase/deacetylase"/>
    <property type="match status" value="1"/>
</dbReference>
<dbReference type="OrthoDB" id="9784811at2"/>
<evidence type="ECO:0000313" key="3">
    <source>
        <dbReference type="EMBL" id="KAA0691875.1"/>
    </source>
</evidence>
<dbReference type="Proteomes" id="UP000463138">
    <property type="component" value="Unassembled WGS sequence"/>
</dbReference>
<protein>
    <submittedName>
        <fullName evidence="3">Divergent polysaccharide deacetylase family protein</fullName>
    </submittedName>
</protein>
<dbReference type="InterPro" id="IPR011330">
    <property type="entry name" value="Glyco_hydro/deAcase_b/a-brl"/>
</dbReference>
<evidence type="ECO:0000256" key="1">
    <source>
        <dbReference type="SAM" id="MobiDB-lite"/>
    </source>
</evidence>
<gene>
    <name evidence="3" type="ORF">DT594_16745</name>
</gene>
<evidence type="ECO:0000256" key="2">
    <source>
        <dbReference type="SAM" id="SignalP"/>
    </source>
</evidence>
<organism evidence="3 4">
    <name type="scientific">Halopseudomonas laoshanensis</name>
    <dbReference type="NCBI Taxonomy" id="2268758"/>
    <lineage>
        <taxon>Bacteria</taxon>
        <taxon>Pseudomonadati</taxon>
        <taxon>Pseudomonadota</taxon>
        <taxon>Gammaproteobacteria</taxon>
        <taxon>Pseudomonadales</taxon>
        <taxon>Pseudomonadaceae</taxon>
        <taxon>Halopseudomonas</taxon>
    </lineage>
</organism>
<keyword evidence="2" id="KW-0732">Signal</keyword>
<feature type="signal peptide" evidence="2">
    <location>
        <begin position="1"/>
        <end position="22"/>
    </location>
</feature>
<dbReference type="AlphaFoldDB" id="A0A7V7GPU1"/>
<dbReference type="PROSITE" id="PS51257">
    <property type="entry name" value="PROKAR_LIPOPROTEIN"/>
    <property type="match status" value="1"/>
</dbReference>
<keyword evidence="4" id="KW-1185">Reference proteome</keyword>
<dbReference type="PANTHER" id="PTHR30105:SF2">
    <property type="entry name" value="DIVERGENT POLYSACCHARIDE DEACETYLASE SUPERFAMILY"/>
    <property type="match status" value="1"/>
</dbReference>
<dbReference type="GO" id="GO:0005975">
    <property type="term" value="P:carbohydrate metabolic process"/>
    <property type="evidence" value="ECO:0007669"/>
    <property type="project" value="InterPro"/>
</dbReference>
<dbReference type="PANTHER" id="PTHR30105">
    <property type="entry name" value="UNCHARACTERIZED YIBQ-RELATED"/>
    <property type="match status" value="1"/>
</dbReference>
<reference evidence="3 4" key="1">
    <citation type="submission" date="2018-07" db="EMBL/GenBank/DDBJ databases">
        <title>Pseudomonas laoshanensis sp. nov., isolated from soil.</title>
        <authorList>
            <person name="Sun J."/>
            <person name="Yu L."/>
            <person name="Wang M."/>
            <person name="Zhang C."/>
        </authorList>
    </citation>
    <scope>NUCLEOTIDE SEQUENCE [LARGE SCALE GENOMIC DNA]</scope>
    <source>
        <strain evidence="3 4">Y22</strain>
    </source>
</reference>
<dbReference type="InterPro" id="IPR006837">
    <property type="entry name" value="Divergent_DAC"/>
</dbReference>
<dbReference type="CDD" id="cd10936">
    <property type="entry name" value="CE4_DAC2"/>
    <property type="match status" value="1"/>
</dbReference>
<proteinExistence type="predicted"/>
<name>A0A7V7GPU1_9GAMM</name>
<feature type="chain" id="PRO_5031288660" evidence="2">
    <location>
        <begin position="23"/>
        <end position="322"/>
    </location>
</feature>